<dbReference type="RefSeq" id="WP_191160045.1">
    <property type="nucleotide sequence ID" value="NZ_JACWMX010000001.1"/>
</dbReference>
<organism evidence="2 3">
    <name type="scientific">Mucilaginibacter glaciei</name>
    <dbReference type="NCBI Taxonomy" id="2772109"/>
    <lineage>
        <taxon>Bacteria</taxon>
        <taxon>Pseudomonadati</taxon>
        <taxon>Bacteroidota</taxon>
        <taxon>Sphingobacteriia</taxon>
        <taxon>Sphingobacteriales</taxon>
        <taxon>Sphingobacteriaceae</taxon>
        <taxon>Mucilaginibacter</taxon>
    </lineage>
</organism>
<protein>
    <submittedName>
        <fullName evidence="2">Type IX secretion system membrane protein PorP/SprF</fullName>
    </submittedName>
</protein>
<dbReference type="InterPro" id="IPR019861">
    <property type="entry name" value="PorP/SprF_Bacteroidetes"/>
</dbReference>
<gene>
    <name evidence="2" type="ORF">IDJ76_01605</name>
</gene>
<sequence length="339" mass="37307">MFNKKLFLLLMLQALVICVKAQQRPQYTQYVFNNYLLNPAVSGIENYTDVKLGYRSQWTGLEGAPVTSYFSINAPIGTNFVQGDAAAFPSSGGDYPQSRLYTQDYRASEPHHGIGFTVVSDKAGPITQTNLNATYAYHLGLTEKLNLAVGVAAGVSHINVNTALITLENANDPTINNLQGSQWKPDLGVGIWAYAARYYVGISAQQILPANLYVTTGNTANQSKTVPHFFATAGYKFYISDDVSLMPSALLKFIQPVPTTFDVNLKMSFRDRFWLGGSYRKDDSFAVLAGFNLSSFVNVGYSYDITTSALRTVSNGSHEIVLGILLNNRYKLTSPQHGW</sequence>
<keyword evidence="3" id="KW-1185">Reference proteome</keyword>
<comment type="caution">
    <text evidence="2">The sequence shown here is derived from an EMBL/GenBank/DDBJ whole genome shotgun (WGS) entry which is preliminary data.</text>
</comment>
<dbReference type="Pfam" id="PF11751">
    <property type="entry name" value="PorP_SprF"/>
    <property type="match status" value="1"/>
</dbReference>
<name>A0A926NU26_9SPHI</name>
<feature type="signal peptide" evidence="1">
    <location>
        <begin position="1"/>
        <end position="21"/>
    </location>
</feature>
<feature type="chain" id="PRO_5037816747" evidence="1">
    <location>
        <begin position="22"/>
        <end position="339"/>
    </location>
</feature>
<keyword evidence="1" id="KW-0732">Signal</keyword>
<proteinExistence type="predicted"/>
<dbReference type="EMBL" id="JACWMX010000001">
    <property type="protein sequence ID" value="MBD1391783.1"/>
    <property type="molecule type" value="Genomic_DNA"/>
</dbReference>
<dbReference type="NCBIfam" id="TIGR03519">
    <property type="entry name" value="T9SS_PorP_fam"/>
    <property type="match status" value="1"/>
</dbReference>
<evidence type="ECO:0000313" key="3">
    <source>
        <dbReference type="Proteomes" id="UP000619078"/>
    </source>
</evidence>
<evidence type="ECO:0000313" key="2">
    <source>
        <dbReference type="EMBL" id="MBD1391783.1"/>
    </source>
</evidence>
<dbReference type="AlphaFoldDB" id="A0A926NU26"/>
<accession>A0A926NU26</accession>
<evidence type="ECO:0000256" key="1">
    <source>
        <dbReference type="SAM" id="SignalP"/>
    </source>
</evidence>
<reference evidence="2" key="1">
    <citation type="submission" date="2020-09" db="EMBL/GenBank/DDBJ databases">
        <title>Novel species of Mucilaginibacter isolated from a glacier on the Tibetan Plateau.</title>
        <authorList>
            <person name="Liu Q."/>
            <person name="Xin Y.-H."/>
        </authorList>
    </citation>
    <scope>NUCLEOTIDE SEQUENCE</scope>
    <source>
        <strain evidence="2">ZB1P21</strain>
    </source>
</reference>
<dbReference type="Proteomes" id="UP000619078">
    <property type="component" value="Unassembled WGS sequence"/>
</dbReference>